<dbReference type="AlphaFoldDB" id="A0AA38XSK2"/>
<protein>
    <recommendedName>
        <fullName evidence="7">FAD dependent oxidoreductase domain-containing protein</fullName>
    </recommendedName>
</protein>
<evidence type="ECO:0000256" key="2">
    <source>
        <dbReference type="ARBA" id="ARBA00010989"/>
    </source>
</evidence>
<dbReference type="Gene3D" id="3.50.50.60">
    <property type="entry name" value="FAD/NAD(P)-binding domain"/>
    <property type="match status" value="1"/>
</dbReference>
<keyword evidence="5" id="KW-0560">Oxidoreductase</keyword>
<keyword evidence="6" id="KW-0812">Transmembrane</keyword>
<comment type="similarity">
    <text evidence="2">Belongs to the MSOX/MTOX family.</text>
</comment>
<dbReference type="Gene3D" id="3.30.9.10">
    <property type="entry name" value="D-Amino Acid Oxidase, subunit A, domain 2"/>
    <property type="match status" value="1"/>
</dbReference>
<keyword evidence="9" id="KW-1185">Reference proteome</keyword>
<feature type="transmembrane region" description="Helical" evidence="6">
    <location>
        <begin position="20"/>
        <end position="38"/>
    </location>
</feature>
<keyword evidence="3" id="KW-0285">Flavoprotein</keyword>
<evidence type="ECO:0000256" key="6">
    <source>
        <dbReference type="SAM" id="Phobius"/>
    </source>
</evidence>
<evidence type="ECO:0000313" key="9">
    <source>
        <dbReference type="Proteomes" id="UP001172681"/>
    </source>
</evidence>
<dbReference type="InterPro" id="IPR045170">
    <property type="entry name" value="MTOX"/>
</dbReference>
<dbReference type="SUPFAM" id="SSF54373">
    <property type="entry name" value="FAD-linked reductases, C-terminal domain"/>
    <property type="match status" value="1"/>
</dbReference>
<keyword evidence="4" id="KW-0274">FAD</keyword>
<evidence type="ECO:0000256" key="4">
    <source>
        <dbReference type="ARBA" id="ARBA00022827"/>
    </source>
</evidence>
<accession>A0AA38XSK2</accession>
<keyword evidence="6" id="KW-0472">Membrane</keyword>
<dbReference type="PANTHER" id="PTHR10961">
    <property type="entry name" value="PEROXISOMAL SARCOSINE OXIDASE"/>
    <property type="match status" value="1"/>
</dbReference>
<proteinExistence type="inferred from homology"/>
<organism evidence="8 9">
    <name type="scientific">Knufia peltigerae</name>
    <dbReference type="NCBI Taxonomy" id="1002370"/>
    <lineage>
        <taxon>Eukaryota</taxon>
        <taxon>Fungi</taxon>
        <taxon>Dikarya</taxon>
        <taxon>Ascomycota</taxon>
        <taxon>Pezizomycotina</taxon>
        <taxon>Eurotiomycetes</taxon>
        <taxon>Chaetothyriomycetidae</taxon>
        <taxon>Chaetothyriales</taxon>
        <taxon>Trichomeriaceae</taxon>
        <taxon>Knufia</taxon>
    </lineage>
</organism>
<evidence type="ECO:0000256" key="3">
    <source>
        <dbReference type="ARBA" id="ARBA00022630"/>
    </source>
</evidence>
<name>A0AA38XSK2_9EURO</name>
<dbReference type="PANTHER" id="PTHR10961:SF15">
    <property type="entry name" value="FAD DEPENDENT OXIDOREDUCTASE DOMAIN-CONTAINING PROTEIN"/>
    <property type="match status" value="1"/>
</dbReference>
<dbReference type="SUPFAM" id="SSF51905">
    <property type="entry name" value="FAD/NAD(P)-binding domain"/>
    <property type="match status" value="1"/>
</dbReference>
<gene>
    <name evidence="8" type="ORF">H2204_012393</name>
</gene>
<dbReference type="GO" id="GO:0008115">
    <property type="term" value="F:sarcosine oxidase activity"/>
    <property type="evidence" value="ECO:0007669"/>
    <property type="project" value="TreeGrafter"/>
</dbReference>
<dbReference type="EMBL" id="JAPDRN010000127">
    <property type="protein sequence ID" value="KAJ9620083.1"/>
    <property type="molecule type" value="Genomic_DNA"/>
</dbReference>
<evidence type="ECO:0000256" key="5">
    <source>
        <dbReference type="ARBA" id="ARBA00023002"/>
    </source>
</evidence>
<evidence type="ECO:0000313" key="8">
    <source>
        <dbReference type="EMBL" id="KAJ9620083.1"/>
    </source>
</evidence>
<keyword evidence="6" id="KW-1133">Transmembrane helix</keyword>
<comment type="cofactor">
    <cofactor evidence="1">
        <name>FAD</name>
        <dbReference type="ChEBI" id="CHEBI:57692"/>
    </cofactor>
</comment>
<evidence type="ECO:0000259" key="7">
    <source>
        <dbReference type="Pfam" id="PF01266"/>
    </source>
</evidence>
<feature type="domain" description="FAD dependent oxidoreductase" evidence="7">
    <location>
        <begin position="21"/>
        <end position="443"/>
    </location>
</feature>
<sequence length="503" mass="55248">MPPRGSTRQGAPPLEDKNASIIIVGAGVFGLSTAIHLARRGFKNITVFDKQPYHESRYSYFKGCDAASADMNKIFRSAYGGQTEYQALSLDAFDEWQSWNAELGSGGDDAVVPAGMTRKDKVFINNGNLSLTEKPVIPEFEMATVKNMRDAGYPDSQLVTSDERHIEIANARGFGFAIDPFGRRSRGQSHLGVLDTTGGTILADKACSFALHKAERLGVKTVFGVRSGLFESFLRTSESEKVVGIRTVDGKSHRADRVIMACGGWTPSLLPSLDSVCEATAGSVVMMKLPPALAAKYSADKFPSWQYKMRDGAEGGLYGFPATADGYMKIGYRGTKYTNPQTQKVDGVERSVPVTRYTRPETVTDQIPAQAMKVIKRFVDDFLPELPANGVEISTTRLCWYTDSWDNHFVIDHVPDHENVLVATAGSGHAFKYLPSIGGWIADIVEGKGLDRQLVKSWGWRTRPDRKEEVINELMEGSGGNRALQRTKMSSPRDLKLVRGANL</sequence>
<dbReference type="InterPro" id="IPR036188">
    <property type="entry name" value="FAD/NAD-bd_sf"/>
</dbReference>
<comment type="caution">
    <text evidence="8">The sequence shown here is derived from an EMBL/GenBank/DDBJ whole genome shotgun (WGS) entry which is preliminary data.</text>
</comment>
<dbReference type="InterPro" id="IPR006076">
    <property type="entry name" value="FAD-dep_OxRdtase"/>
</dbReference>
<reference evidence="8" key="1">
    <citation type="submission" date="2022-10" db="EMBL/GenBank/DDBJ databases">
        <title>Culturing micro-colonial fungi from biological soil crusts in the Mojave desert and describing Neophaeococcomyces mojavensis, and introducing the new genera and species Taxawa tesnikishii.</title>
        <authorList>
            <person name="Kurbessoian T."/>
            <person name="Stajich J.E."/>
        </authorList>
    </citation>
    <scope>NUCLEOTIDE SEQUENCE</scope>
    <source>
        <strain evidence="8">TK_35</strain>
    </source>
</reference>
<dbReference type="Proteomes" id="UP001172681">
    <property type="component" value="Unassembled WGS sequence"/>
</dbReference>
<dbReference type="GO" id="GO:0050660">
    <property type="term" value="F:flavin adenine dinucleotide binding"/>
    <property type="evidence" value="ECO:0007669"/>
    <property type="project" value="InterPro"/>
</dbReference>
<dbReference type="Pfam" id="PF01266">
    <property type="entry name" value="DAO"/>
    <property type="match status" value="1"/>
</dbReference>
<evidence type="ECO:0000256" key="1">
    <source>
        <dbReference type="ARBA" id="ARBA00001974"/>
    </source>
</evidence>